<dbReference type="InterPro" id="IPR003729">
    <property type="entry name" value="Bi_nuclease_dom"/>
</dbReference>
<dbReference type="GeneID" id="5304572"/>
<feature type="compositionally biased region" description="Basic and acidic residues" evidence="1">
    <location>
        <begin position="170"/>
        <end position="181"/>
    </location>
</feature>
<evidence type="ECO:0000259" key="2">
    <source>
        <dbReference type="PROSITE" id="PS51658"/>
    </source>
</evidence>
<proteinExistence type="predicted"/>
<name>A0A069SMK0_PHOVU</name>
<feature type="region of interest" description="Disordered" evidence="1">
    <location>
        <begin position="168"/>
        <end position="188"/>
    </location>
</feature>
<feature type="domain" description="BFN" evidence="2">
    <location>
        <begin position="3"/>
        <end position="135"/>
    </location>
</feature>
<dbReference type="InterPro" id="IPR036104">
    <property type="entry name" value="BFN_sf"/>
</dbReference>
<comment type="caution">
    <text evidence="3">The sequence shown here is derived from an EMBL/GenBank/DDBJ whole genome shotgun (WGS) entry which is preliminary data.</text>
</comment>
<dbReference type="EMBL" id="JNHM01000010">
    <property type="protein sequence ID" value="KDS56109.1"/>
    <property type="molecule type" value="Genomic_DNA"/>
</dbReference>
<reference evidence="3 4" key="1">
    <citation type="submission" date="2014-04" db="EMBL/GenBank/DDBJ databases">
        <authorList>
            <person name="Sears C."/>
            <person name="Carroll K."/>
            <person name="Sack B.R."/>
            <person name="Qadri F."/>
            <person name="Myers L.L."/>
            <person name="Chung G.-T."/>
            <person name="Escheverria P."/>
            <person name="Fraser C.M."/>
            <person name="Sadzewicz L."/>
            <person name="Shefchek K.A."/>
            <person name="Tallon L."/>
            <person name="Das S.P."/>
            <person name="Daugherty S."/>
            <person name="Mongodin E.F."/>
        </authorList>
    </citation>
    <scope>NUCLEOTIDE SEQUENCE [LARGE SCALE GENOMIC DNA]</scope>
    <source>
        <strain evidence="3 4">3975 RP4</strain>
    </source>
</reference>
<evidence type="ECO:0000256" key="1">
    <source>
        <dbReference type="SAM" id="MobiDB-lite"/>
    </source>
</evidence>
<dbReference type="RefSeq" id="WP_005839333.1">
    <property type="nucleotide sequence ID" value="NZ_JNHM01000010.1"/>
</dbReference>
<dbReference type="InterPro" id="IPR001943">
    <property type="entry name" value="UVR_dom"/>
</dbReference>
<dbReference type="GO" id="GO:0004518">
    <property type="term" value="F:nuclease activity"/>
    <property type="evidence" value="ECO:0007669"/>
    <property type="project" value="InterPro"/>
</dbReference>
<dbReference type="SUPFAM" id="SSF103256">
    <property type="entry name" value="Hypothetical protein TM0160"/>
    <property type="match status" value="1"/>
</dbReference>
<accession>A0A069SMK0</accession>
<dbReference type="PATRIC" id="fig|1339352.3.peg.583"/>
<dbReference type="Pfam" id="PF02151">
    <property type="entry name" value="UVR"/>
    <property type="match status" value="1"/>
</dbReference>
<dbReference type="Pfam" id="PF02577">
    <property type="entry name" value="BFN_dom"/>
    <property type="match status" value="1"/>
</dbReference>
<dbReference type="PANTHER" id="PTHR15160">
    <property type="entry name" value="VON HIPPEL-LINDAU PROTEIN"/>
    <property type="match status" value="1"/>
</dbReference>
<dbReference type="PANTHER" id="PTHR15160:SF1">
    <property type="entry name" value="VON HIPPEL-LINDAU DISEASE TUMOR SUPPRESSOR"/>
    <property type="match status" value="1"/>
</dbReference>
<dbReference type="Proteomes" id="UP000027661">
    <property type="component" value="Unassembled WGS sequence"/>
</dbReference>
<gene>
    <name evidence="3" type="ORF">M099_0607</name>
</gene>
<dbReference type="PROSITE" id="PS51658">
    <property type="entry name" value="BFN"/>
    <property type="match status" value="1"/>
</dbReference>
<protein>
    <submittedName>
        <fullName evidence="3">UvrB/uvrC motif family protein</fullName>
    </submittedName>
</protein>
<dbReference type="Gene3D" id="3.10.690.10">
    <property type="entry name" value="Bifunctional nuclease domain"/>
    <property type="match status" value="1"/>
</dbReference>
<evidence type="ECO:0000313" key="4">
    <source>
        <dbReference type="Proteomes" id="UP000027661"/>
    </source>
</evidence>
<dbReference type="AlphaFoldDB" id="A0A069SMK0"/>
<organism evidence="3 4">
    <name type="scientific">Phocaeicola vulgatus str. 3975 RP4</name>
    <dbReference type="NCBI Taxonomy" id="1339352"/>
    <lineage>
        <taxon>Bacteria</taxon>
        <taxon>Pseudomonadati</taxon>
        <taxon>Bacteroidota</taxon>
        <taxon>Bacteroidia</taxon>
        <taxon>Bacteroidales</taxon>
        <taxon>Bacteroidaceae</taxon>
        <taxon>Phocaeicola</taxon>
    </lineage>
</organism>
<sequence>MDEIELKVHDMSSTLQPADAYALVLEEVNGNRKLPIIIGSLEAQAIKVVMMGYKMPRPLTHDLFLTVTKELGTALKKVLIYKVKDGVYYSYLFLEKEGEVFKIDSRTSDAIALAMRCGCPVYTTDEIMESEQLHEVGSTAFSVNVNTVDVVMLKEALSKAIEEENYEQASRLRDEIKRREQEEENTIA</sequence>
<evidence type="ECO:0000313" key="3">
    <source>
        <dbReference type="EMBL" id="KDS56109.1"/>
    </source>
</evidence>